<dbReference type="Pfam" id="PF13585">
    <property type="entry name" value="CHU_C"/>
    <property type="match status" value="1"/>
</dbReference>
<evidence type="ECO:0000313" key="1">
    <source>
        <dbReference type="EMBL" id="ELR72510.1"/>
    </source>
</evidence>
<proteinExistence type="predicted"/>
<dbReference type="eggNOG" id="COG4932">
    <property type="taxonomic scope" value="Bacteria"/>
</dbReference>
<comment type="caution">
    <text evidence="1">The sequence shown here is derived from an EMBL/GenBank/DDBJ whole genome shotgun (WGS) entry which is preliminary data.</text>
</comment>
<name>L8JUP2_9BACT</name>
<dbReference type="EMBL" id="AMZN01000020">
    <property type="protein sequence ID" value="ELR72510.1"/>
    <property type="molecule type" value="Genomic_DNA"/>
</dbReference>
<protein>
    <submittedName>
        <fullName evidence="1">Uncharacterized protein</fullName>
    </submittedName>
</protein>
<organism evidence="1 2">
    <name type="scientific">Fulvivirga imtechensis AK7</name>
    <dbReference type="NCBI Taxonomy" id="1237149"/>
    <lineage>
        <taxon>Bacteria</taxon>
        <taxon>Pseudomonadati</taxon>
        <taxon>Bacteroidota</taxon>
        <taxon>Cytophagia</taxon>
        <taxon>Cytophagales</taxon>
        <taxon>Fulvivirgaceae</taxon>
        <taxon>Fulvivirga</taxon>
    </lineage>
</organism>
<evidence type="ECO:0000313" key="2">
    <source>
        <dbReference type="Proteomes" id="UP000011135"/>
    </source>
</evidence>
<dbReference type="Proteomes" id="UP000011135">
    <property type="component" value="Unassembled WGS sequence"/>
</dbReference>
<gene>
    <name evidence="1" type="ORF">C900_01452</name>
</gene>
<dbReference type="PATRIC" id="fig|1237149.3.peg.1426"/>
<accession>L8JUP2</accession>
<reference evidence="1 2" key="1">
    <citation type="submission" date="2012-12" db="EMBL/GenBank/DDBJ databases">
        <title>Genome assembly of Fulvivirga imtechensis AK7.</title>
        <authorList>
            <person name="Nupur N."/>
            <person name="Khatri I."/>
            <person name="Kumar R."/>
            <person name="Subramanian S."/>
            <person name="Pinnaka A."/>
        </authorList>
    </citation>
    <scope>NUCLEOTIDE SEQUENCE [LARGE SCALE GENOMIC DNA]</scope>
    <source>
        <strain evidence="1 2">AK7</strain>
    </source>
</reference>
<sequence length="707" mass="75948">MRNDADDSAIGGIVTGNGLTIGLSTGILNSSTTFNVLATRGGCSPVEMDTKVTVNVLPSSDPSCGGGGGTGQCATVVVSFPKEDQTPATCTNSDGEVVFNIDPFVPAVNNTGVIINIDGPVTRTIVNDSVFSNLPIGVYSYTIQYGDPSCIIPGNFTVDQSGTIGTPVASNIVGPECFGGNGVLNLDVPGETGNNLQWSLDGVIWNSFVAGSQISIPVGPAPSFEQVIAVRRDNTDPCNAAVTVVMQSQFNDIQLSASTTEASCDNNDGSIRVTSVSGGSGNYDFRLDGIFHDELPTNNTFENLAGDNHVLTVIDAGAGGCEKDFNIIVPYPGLVNFTTNVKDPDCTNNSASNGEIELNISSIGQFQVGISTDQATDPTEFFNVASNGSGSFTFSELTKGDYYVTVVSTGATCPNRRKVTIAAGPTAVSFDYELGCITGGQNKELLLTNITGDNTAQYTLRVFDKFTTDMVDEITFTLNSGQQFLVQNRTFLNFNKEYNLRLLQEQAACPGTEIVFNHPKGLVVPTALYAEAGETTSSLPDRFTGTMKIHKFSGGQPAYLTRIELDSAAVPGQSYITDYDTVRVNSNFEYEMVYKDIPAGRYLVEIMDEFGCVIERVARVELNTSVFIPNVFTPNNDGHNDFFFVRNLPEFGAELVITNRWGTVVYKKKDYQNNWTAEGVPDGIYFYKLDVAGEIYNGWVEILRGQP</sequence>
<dbReference type="AlphaFoldDB" id="L8JUP2"/>
<dbReference type="STRING" id="1237149.C900_01452"/>
<keyword evidence="2" id="KW-1185">Reference proteome</keyword>